<evidence type="ECO:0000256" key="1">
    <source>
        <dbReference type="ARBA" id="ARBA00004123"/>
    </source>
</evidence>
<evidence type="ECO:0000256" key="4">
    <source>
        <dbReference type="ARBA" id="ARBA00023163"/>
    </source>
</evidence>
<dbReference type="Gene3D" id="2.40.330.10">
    <property type="entry name" value="DNA-binding pseudobarrel domain"/>
    <property type="match status" value="2"/>
</dbReference>
<comment type="subcellular location">
    <subcellularLocation>
        <location evidence="1">Nucleus</location>
    </subcellularLocation>
</comment>
<keyword evidence="5" id="KW-0539">Nucleus</keyword>
<dbReference type="SUPFAM" id="SSF101936">
    <property type="entry name" value="DNA-binding pseudobarrel domain"/>
    <property type="match status" value="2"/>
</dbReference>
<dbReference type="InterPro" id="IPR003340">
    <property type="entry name" value="B3_DNA-bd"/>
</dbReference>
<evidence type="ECO:0000256" key="5">
    <source>
        <dbReference type="ARBA" id="ARBA00023242"/>
    </source>
</evidence>
<feature type="domain" description="TF-B3" evidence="6">
    <location>
        <begin position="234"/>
        <end position="329"/>
    </location>
</feature>
<evidence type="ECO:0000256" key="2">
    <source>
        <dbReference type="ARBA" id="ARBA00023015"/>
    </source>
</evidence>
<dbReference type="Proteomes" id="UP000636709">
    <property type="component" value="Unassembled WGS sequence"/>
</dbReference>
<keyword evidence="2" id="KW-0805">Transcription regulation</keyword>
<dbReference type="PANTHER" id="PTHR31674:SF86">
    <property type="entry name" value="B3 DOMAIN-CONTAINING PROTEIN OS04G0347400-RELATED"/>
    <property type="match status" value="1"/>
</dbReference>
<name>A0A835KUZ2_9POAL</name>
<dbReference type="InterPro" id="IPR039218">
    <property type="entry name" value="REM_fam"/>
</dbReference>
<dbReference type="SMART" id="SM01019">
    <property type="entry name" value="B3"/>
    <property type="match status" value="2"/>
</dbReference>
<dbReference type="CDD" id="cd10017">
    <property type="entry name" value="B3_DNA"/>
    <property type="match status" value="2"/>
</dbReference>
<dbReference type="PANTHER" id="PTHR31674">
    <property type="entry name" value="B3 DOMAIN-CONTAINING PROTEIN REM-LIKE 3-RELATED"/>
    <property type="match status" value="1"/>
</dbReference>
<evidence type="ECO:0000256" key="3">
    <source>
        <dbReference type="ARBA" id="ARBA00023125"/>
    </source>
</evidence>
<evidence type="ECO:0000259" key="6">
    <source>
        <dbReference type="PROSITE" id="PS50863"/>
    </source>
</evidence>
<sequence length="329" mass="37955">MAFTVKLFGPNGCQVDSKQNPIRMQQNVGKQQELPYASIQKRKNKIDLCSEEQKKQKASMTYRNKAPCRSRSSYEIGPSSWIKKVITPSTLKQNLLLSKQFCSAIGLKERSRITLKTSTDSTESWVLHGALYNDCKSYRFHGGWRKFWQENDLKEGDTCTFNVIKTTLWHVAIMQSTLADIEKKQESLSATIQKRERKKDRLCSEERKKPKSSMTSLNKARFHTRCIFEIGPPAWMKKEMNTSTIERVFSLPLAFCVALGLREPCTVTLKTSLNSTTSWQARVVPYKNCNHLFGSGWRRFCHENRINEGDICTFNVVDTKLWHVVITHQ</sequence>
<dbReference type="GO" id="GO:0005634">
    <property type="term" value="C:nucleus"/>
    <property type="evidence" value="ECO:0007669"/>
    <property type="project" value="UniProtKB-SubCell"/>
</dbReference>
<gene>
    <name evidence="7" type="ORF">HU200_001305</name>
</gene>
<dbReference type="OrthoDB" id="633929at2759"/>
<dbReference type="GO" id="GO:0003677">
    <property type="term" value="F:DNA binding"/>
    <property type="evidence" value="ECO:0007669"/>
    <property type="project" value="UniProtKB-KW"/>
</dbReference>
<comment type="caution">
    <text evidence="7">The sequence shown here is derived from an EMBL/GenBank/DDBJ whole genome shotgun (WGS) entry which is preliminary data.</text>
</comment>
<keyword evidence="3" id="KW-0238">DNA-binding</keyword>
<keyword evidence="4" id="KW-0804">Transcription</keyword>
<feature type="domain" description="TF-B3" evidence="6">
    <location>
        <begin position="80"/>
        <end position="177"/>
    </location>
</feature>
<keyword evidence="8" id="KW-1185">Reference proteome</keyword>
<dbReference type="AlphaFoldDB" id="A0A835KUZ2"/>
<dbReference type="EMBL" id="JACEFO010000121">
    <property type="protein sequence ID" value="KAF8780700.1"/>
    <property type="molecule type" value="Genomic_DNA"/>
</dbReference>
<dbReference type="PROSITE" id="PS50863">
    <property type="entry name" value="B3"/>
    <property type="match status" value="2"/>
</dbReference>
<protein>
    <recommendedName>
        <fullName evidence="6">TF-B3 domain-containing protein</fullName>
    </recommendedName>
</protein>
<evidence type="ECO:0000313" key="7">
    <source>
        <dbReference type="EMBL" id="KAF8780700.1"/>
    </source>
</evidence>
<accession>A0A835KUZ2</accession>
<dbReference type="Pfam" id="PF02362">
    <property type="entry name" value="B3"/>
    <property type="match status" value="2"/>
</dbReference>
<reference evidence="7" key="1">
    <citation type="submission" date="2020-07" db="EMBL/GenBank/DDBJ databases">
        <title>Genome sequence and genetic diversity analysis of an under-domesticated orphan crop, white fonio (Digitaria exilis).</title>
        <authorList>
            <person name="Bennetzen J.L."/>
            <person name="Chen S."/>
            <person name="Ma X."/>
            <person name="Wang X."/>
            <person name="Yssel A.E.J."/>
            <person name="Chaluvadi S.R."/>
            <person name="Johnson M."/>
            <person name="Gangashetty P."/>
            <person name="Hamidou F."/>
            <person name="Sanogo M.D."/>
            <person name="Zwaenepoel A."/>
            <person name="Wallace J."/>
            <person name="Van De Peer Y."/>
            <person name="Van Deynze A."/>
        </authorList>
    </citation>
    <scope>NUCLEOTIDE SEQUENCE</scope>
    <source>
        <tissue evidence="7">Leaves</tissue>
    </source>
</reference>
<proteinExistence type="predicted"/>
<organism evidence="7 8">
    <name type="scientific">Digitaria exilis</name>
    <dbReference type="NCBI Taxonomy" id="1010633"/>
    <lineage>
        <taxon>Eukaryota</taxon>
        <taxon>Viridiplantae</taxon>
        <taxon>Streptophyta</taxon>
        <taxon>Embryophyta</taxon>
        <taxon>Tracheophyta</taxon>
        <taxon>Spermatophyta</taxon>
        <taxon>Magnoliopsida</taxon>
        <taxon>Liliopsida</taxon>
        <taxon>Poales</taxon>
        <taxon>Poaceae</taxon>
        <taxon>PACMAD clade</taxon>
        <taxon>Panicoideae</taxon>
        <taxon>Panicodae</taxon>
        <taxon>Paniceae</taxon>
        <taxon>Anthephorinae</taxon>
        <taxon>Digitaria</taxon>
    </lineage>
</organism>
<dbReference type="InterPro" id="IPR015300">
    <property type="entry name" value="DNA-bd_pseudobarrel_sf"/>
</dbReference>
<evidence type="ECO:0000313" key="8">
    <source>
        <dbReference type="Proteomes" id="UP000636709"/>
    </source>
</evidence>